<dbReference type="EMBL" id="CP015085">
    <property type="protein sequence ID" value="ANK05680.1"/>
    <property type="molecule type" value="Genomic_DNA"/>
</dbReference>
<organism evidence="1 2">
    <name type="scientific">Escherichia coli O25b:H4</name>
    <dbReference type="NCBI Taxonomy" id="941280"/>
    <lineage>
        <taxon>Bacteria</taxon>
        <taxon>Pseudomonadati</taxon>
        <taxon>Pseudomonadota</taxon>
        <taxon>Gammaproteobacteria</taxon>
        <taxon>Enterobacterales</taxon>
        <taxon>Enterobacteriaceae</taxon>
        <taxon>Escherichia</taxon>
    </lineage>
</organism>
<dbReference type="Proteomes" id="UP000183316">
    <property type="component" value="Chromosome"/>
</dbReference>
<name>A0A192CIE7_ECO25</name>
<sequence length="32" mass="3685">MKRGETLPETLTETHICGLLHEFIFNSLKLNV</sequence>
<dbReference type="PATRIC" id="fig|941280.3.peg.4390"/>
<evidence type="ECO:0000313" key="1">
    <source>
        <dbReference type="EMBL" id="ANK05680.1"/>
    </source>
</evidence>
<proteinExistence type="predicted"/>
<protein>
    <submittedName>
        <fullName evidence="1">Uncharacterized protein</fullName>
    </submittedName>
</protein>
<gene>
    <name evidence="1" type="ORF">WLH_04419</name>
</gene>
<reference evidence="1 2" key="1">
    <citation type="submission" date="2016-03" db="EMBL/GenBank/DDBJ databases">
        <title>Genome Sequence and Comparative Pathogenic Determinants of Uropathogenic Escherichia coli O25b:H4, a Clinical Isolate from Saudi Arabia.</title>
        <authorList>
            <person name="Alyamani E.A.J."/>
            <person name="Khiyami M.A."/>
            <person name="Booq R.Y."/>
            <person name="Bahwerth F.S."/>
            <person name="Vaisvil B."/>
            <person name="Schmitt D.P."/>
            <person name="Kapatral V."/>
        </authorList>
    </citation>
    <scope>NUCLEOTIDE SEQUENCE [LARGE SCALE GENOMIC DNA]</scope>
    <source>
        <strain evidence="1 2">O25b:H4</strain>
    </source>
</reference>
<evidence type="ECO:0000313" key="2">
    <source>
        <dbReference type="Proteomes" id="UP000183316"/>
    </source>
</evidence>
<dbReference type="AlphaFoldDB" id="A0A192CIE7"/>
<accession>A0A192CIE7</accession>